<reference evidence="1 2" key="1">
    <citation type="journal article" date="2013" name="PLoS ONE">
        <title>Genomic and secretomic analyses reveal unique features of the lignocellulolytic enzyme system of Penicillium decumbens.</title>
        <authorList>
            <person name="Liu G."/>
            <person name="Zhang L."/>
            <person name="Wei X."/>
            <person name="Zou G."/>
            <person name="Qin Y."/>
            <person name="Ma L."/>
            <person name="Li J."/>
            <person name="Zheng H."/>
            <person name="Wang S."/>
            <person name="Wang C."/>
            <person name="Xun L."/>
            <person name="Zhao G.-P."/>
            <person name="Zhou Z."/>
            <person name="Qu Y."/>
        </authorList>
    </citation>
    <scope>NUCLEOTIDE SEQUENCE [LARGE SCALE GENOMIC DNA]</scope>
    <source>
        <strain evidence="2">114-2 / CGMCC 5302</strain>
    </source>
</reference>
<name>S7ZV01_PENO1</name>
<sequence>MTHSSSDLKHFALQIQQVRFSNLKEPCLWVAIMATQSTESSFLVGLVGTEIATEVKPELQLPTKTWVTSERIEELSLVVTQQAIDLGYKPGFAAAKFFCYSKDNPSQETAFMRCLPTNSSLWDRMDPILHVPSFLNCSDTKKNCKAMMDLFREGLPSQSSGRRFLGFLYRESTSGILISTIVKLFARNFAMHMTKSVTVSGLSYHFMSSTWCSRFSGFRMAVPIDTVPEWSPTNFVAYGLAKASHWTDWYKDESGWEF</sequence>
<evidence type="ECO:0000313" key="1">
    <source>
        <dbReference type="EMBL" id="EPS34575.1"/>
    </source>
</evidence>
<keyword evidence="2" id="KW-1185">Reference proteome</keyword>
<accession>S7ZV01</accession>
<dbReference type="AlphaFoldDB" id="S7ZV01"/>
<organism evidence="1 2">
    <name type="scientific">Penicillium oxalicum (strain 114-2 / CGMCC 5302)</name>
    <name type="common">Penicillium decumbens</name>
    <dbReference type="NCBI Taxonomy" id="933388"/>
    <lineage>
        <taxon>Eukaryota</taxon>
        <taxon>Fungi</taxon>
        <taxon>Dikarya</taxon>
        <taxon>Ascomycota</taxon>
        <taxon>Pezizomycotina</taxon>
        <taxon>Eurotiomycetes</taxon>
        <taxon>Eurotiomycetidae</taxon>
        <taxon>Eurotiales</taxon>
        <taxon>Aspergillaceae</taxon>
        <taxon>Penicillium</taxon>
    </lineage>
</organism>
<gene>
    <name evidence="1" type="ORF">PDE_09539</name>
</gene>
<proteinExistence type="predicted"/>
<dbReference type="Proteomes" id="UP000019376">
    <property type="component" value="Unassembled WGS sequence"/>
</dbReference>
<dbReference type="HOGENOM" id="CLU_1078100_0_0_1"/>
<protein>
    <submittedName>
        <fullName evidence="1">Uncharacterized protein</fullName>
    </submittedName>
</protein>
<evidence type="ECO:0000313" key="2">
    <source>
        <dbReference type="Proteomes" id="UP000019376"/>
    </source>
</evidence>
<dbReference type="EMBL" id="KB644415">
    <property type="protein sequence ID" value="EPS34575.1"/>
    <property type="molecule type" value="Genomic_DNA"/>
</dbReference>
<dbReference type="PhylomeDB" id="S7ZV01"/>